<gene>
    <name evidence="2" type="ORF">KHLLAP_LOCUS12538</name>
</gene>
<dbReference type="EMBL" id="CAUWAG010000018">
    <property type="protein sequence ID" value="CAJ2512070.1"/>
    <property type="molecule type" value="Genomic_DNA"/>
</dbReference>
<dbReference type="Pfam" id="PF12937">
    <property type="entry name" value="F-box-like"/>
    <property type="match status" value="1"/>
</dbReference>
<feature type="domain" description="F-box" evidence="1">
    <location>
        <begin position="9"/>
        <end position="58"/>
    </location>
</feature>
<accession>A0AAI8VWJ6</accession>
<dbReference type="InterPro" id="IPR036047">
    <property type="entry name" value="F-box-like_dom_sf"/>
</dbReference>
<dbReference type="CDD" id="cd09917">
    <property type="entry name" value="F-box_SF"/>
    <property type="match status" value="1"/>
</dbReference>
<comment type="caution">
    <text evidence="2">The sequence shown here is derived from an EMBL/GenBank/DDBJ whole genome shotgun (WGS) entry which is preliminary data.</text>
</comment>
<dbReference type="PROSITE" id="PS50181">
    <property type="entry name" value="FBOX"/>
    <property type="match status" value="1"/>
</dbReference>
<name>A0AAI8VWJ6_9PEZI</name>
<dbReference type="InterPro" id="IPR001810">
    <property type="entry name" value="F-box_dom"/>
</dbReference>
<organism evidence="2 3">
    <name type="scientific">Anthostomella pinea</name>
    <dbReference type="NCBI Taxonomy" id="933095"/>
    <lineage>
        <taxon>Eukaryota</taxon>
        <taxon>Fungi</taxon>
        <taxon>Dikarya</taxon>
        <taxon>Ascomycota</taxon>
        <taxon>Pezizomycotina</taxon>
        <taxon>Sordariomycetes</taxon>
        <taxon>Xylariomycetidae</taxon>
        <taxon>Xylariales</taxon>
        <taxon>Xylariaceae</taxon>
        <taxon>Anthostomella</taxon>
    </lineage>
</organism>
<evidence type="ECO:0000313" key="3">
    <source>
        <dbReference type="Proteomes" id="UP001295740"/>
    </source>
</evidence>
<dbReference type="SUPFAM" id="SSF81383">
    <property type="entry name" value="F-box domain"/>
    <property type="match status" value="1"/>
</dbReference>
<proteinExistence type="predicted"/>
<keyword evidence="3" id="KW-1185">Reference proteome</keyword>
<reference evidence="2" key="1">
    <citation type="submission" date="2023-10" db="EMBL/GenBank/DDBJ databases">
        <authorList>
            <person name="Hackl T."/>
        </authorList>
    </citation>
    <scope>NUCLEOTIDE SEQUENCE</scope>
</reference>
<dbReference type="Proteomes" id="UP001295740">
    <property type="component" value="Unassembled WGS sequence"/>
</dbReference>
<sequence>MEIDAPDDAPPILRLPVELLLQTSSYLSVADLFSLRLTCRHVEASIFASFCQEFFAERRFMITFSSLQALVDISSLPRFSEYITHLTIGLDRFDTSEALPRFADYWDPVTHTARDAPLVKEGINEHKLEAFTVEQNFIVSSGKLQMMLTEALGNLENLQELSLRDSNARKTSSRPDSNTLLVSHGAAHVFRETGINFIDHESHLHPHDHQFVDIVFSALLLALARSGTQLKALTVDISKHDVGLSSSAFSLPMFLLHDLQPTLFNLQHLDLSISFIQATLGSYSNRSAGFLSWQQHQLFKFLEQTPNLVSLRIVSKERGFVADGIIVWLASLLERESDGHQPDKQISRPSLPHFEHKFRALRELELINMAAPATTLSKVLSCLSQSLTKLSFSKLALTVTDSDDELDNDAQKPNAWVLLLQDMYACLQLESFAVSALEHHTPSCSRPQSTGGHPVAFLPSNFGVQGRLASGMLNTWSHTGNVTTMKDFLQEMSIKTIVICPRCKQNNAGYRSVEDILEA</sequence>
<protein>
    <submittedName>
        <fullName evidence="2">Uu.00g076950.m01.CDS01</fullName>
    </submittedName>
</protein>
<dbReference type="AlphaFoldDB" id="A0AAI8VWJ6"/>
<evidence type="ECO:0000259" key="1">
    <source>
        <dbReference type="PROSITE" id="PS50181"/>
    </source>
</evidence>
<evidence type="ECO:0000313" key="2">
    <source>
        <dbReference type="EMBL" id="CAJ2512070.1"/>
    </source>
</evidence>